<dbReference type="InterPro" id="IPR036249">
    <property type="entry name" value="Thioredoxin-like_sf"/>
</dbReference>
<dbReference type="PROSITE" id="PS51352">
    <property type="entry name" value="THIOREDOXIN_2"/>
    <property type="match status" value="1"/>
</dbReference>
<dbReference type="InterPro" id="IPR000866">
    <property type="entry name" value="AhpC/TSA"/>
</dbReference>
<comment type="similarity">
    <text evidence="2">Belongs to the peroxiredoxin family. AhpC/Prx1 subfamily.</text>
</comment>
<evidence type="ECO:0000256" key="9">
    <source>
        <dbReference type="PIRSR" id="PIRSR000239-1"/>
    </source>
</evidence>
<reference evidence="12" key="1">
    <citation type="submission" date="2017-09" db="EMBL/GenBank/DDBJ databases">
        <title>Depth-based differentiation of microbial function through sediment-hosted aquifers and enrichment of novel symbionts in the deep terrestrial subsurface.</title>
        <authorList>
            <person name="Probst A.J."/>
            <person name="Ladd B."/>
            <person name="Jarett J.K."/>
            <person name="Geller-Mcgrath D.E."/>
            <person name="Sieber C.M.K."/>
            <person name="Emerson J.B."/>
            <person name="Anantharaman K."/>
            <person name="Thomas B.C."/>
            <person name="Malmstrom R."/>
            <person name="Stieglmeier M."/>
            <person name="Klingl A."/>
            <person name="Woyke T."/>
            <person name="Ryan C.M."/>
            <person name="Banfield J.F."/>
        </authorList>
    </citation>
    <scope>NUCLEOTIDE SEQUENCE [LARGE SCALE GENOMIC DNA]</scope>
</reference>
<dbReference type="EMBL" id="PFBL01000017">
    <property type="protein sequence ID" value="PIR83142.1"/>
    <property type="molecule type" value="Genomic_DNA"/>
</dbReference>
<gene>
    <name evidence="11" type="ORF">COU19_01930</name>
</gene>
<evidence type="ECO:0000256" key="6">
    <source>
        <dbReference type="ARBA" id="ARBA00023002"/>
    </source>
</evidence>
<keyword evidence="7" id="KW-1015">Disulfide bond</keyword>
<dbReference type="InterPro" id="IPR019479">
    <property type="entry name" value="Peroxiredoxin_C"/>
</dbReference>
<evidence type="ECO:0000256" key="5">
    <source>
        <dbReference type="ARBA" id="ARBA00022862"/>
    </source>
</evidence>
<keyword evidence="5" id="KW-0049">Antioxidant</keyword>
<name>A0A2H0U9S3_9BACT</name>
<dbReference type="GO" id="GO:0006979">
    <property type="term" value="P:response to oxidative stress"/>
    <property type="evidence" value="ECO:0007669"/>
    <property type="project" value="TreeGrafter"/>
</dbReference>
<evidence type="ECO:0000256" key="1">
    <source>
        <dbReference type="ARBA" id="ARBA00004496"/>
    </source>
</evidence>
<dbReference type="GO" id="GO:0042744">
    <property type="term" value="P:hydrogen peroxide catabolic process"/>
    <property type="evidence" value="ECO:0007669"/>
    <property type="project" value="TreeGrafter"/>
</dbReference>
<dbReference type="AlphaFoldDB" id="A0A2H0U9S3"/>
<evidence type="ECO:0000256" key="7">
    <source>
        <dbReference type="ARBA" id="ARBA00023157"/>
    </source>
</evidence>
<dbReference type="PANTHER" id="PTHR10681">
    <property type="entry name" value="THIOREDOXIN PEROXIDASE"/>
    <property type="match status" value="1"/>
</dbReference>
<dbReference type="PIRSF" id="PIRSF000239">
    <property type="entry name" value="AHPC"/>
    <property type="match status" value="1"/>
</dbReference>
<dbReference type="EC" id="1.11.1.15" evidence="11"/>
<keyword evidence="4 11" id="KW-0575">Peroxidase</keyword>
<dbReference type="GO" id="GO:0005829">
    <property type="term" value="C:cytosol"/>
    <property type="evidence" value="ECO:0007669"/>
    <property type="project" value="TreeGrafter"/>
</dbReference>
<dbReference type="Pfam" id="PF10417">
    <property type="entry name" value="1-cysPrx_C"/>
    <property type="match status" value="1"/>
</dbReference>
<comment type="caution">
    <text evidence="11">The sequence shown here is derived from an EMBL/GenBank/DDBJ whole genome shotgun (WGS) entry which is preliminary data.</text>
</comment>
<dbReference type="GO" id="GO:0008379">
    <property type="term" value="F:thioredoxin peroxidase activity"/>
    <property type="evidence" value="ECO:0007669"/>
    <property type="project" value="TreeGrafter"/>
</dbReference>
<dbReference type="InterPro" id="IPR024706">
    <property type="entry name" value="Peroxiredoxin_AhpC-typ"/>
</dbReference>
<dbReference type="PANTHER" id="PTHR10681:SF121">
    <property type="entry name" value="ALKYL HYDROPEROXIDE REDUCTASE C"/>
    <property type="match status" value="1"/>
</dbReference>
<evidence type="ECO:0000256" key="2">
    <source>
        <dbReference type="ARBA" id="ARBA00009796"/>
    </source>
</evidence>
<dbReference type="Gene3D" id="3.40.30.10">
    <property type="entry name" value="Glutaredoxin"/>
    <property type="match status" value="1"/>
</dbReference>
<dbReference type="SUPFAM" id="SSF52833">
    <property type="entry name" value="Thioredoxin-like"/>
    <property type="match status" value="1"/>
</dbReference>
<dbReference type="InterPro" id="IPR050217">
    <property type="entry name" value="Peroxiredoxin"/>
</dbReference>
<organism evidence="11 12">
    <name type="scientific">Candidatus Kaiserbacteria bacterium CG10_big_fil_rev_8_21_14_0_10_56_12</name>
    <dbReference type="NCBI Taxonomy" id="1974611"/>
    <lineage>
        <taxon>Bacteria</taxon>
        <taxon>Candidatus Kaiseribacteriota</taxon>
    </lineage>
</organism>
<accession>A0A2H0U9S3</accession>
<evidence type="ECO:0000313" key="12">
    <source>
        <dbReference type="Proteomes" id="UP000230179"/>
    </source>
</evidence>
<dbReference type="Pfam" id="PF00578">
    <property type="entry name" value="AhpC-TSA"/>
    <property type="match status" value="1"/>
</dbReference>
<dbReference type="GO" id="GO:0045454">
    <property type="term" value="P:cell redox homeostasis"/>
    <property type="evidence" value="ECO:0007669"/>
    <property type="project" value="TreeGrafter"/>
</dbReference>
<dbReference type="Proteomes" id="UP000230179">
    <property type="component" value="Unassembled WGS sequence"/>
</dbReference>
<comment type="subcellular location">
    <subcellularLocation>
        <location evidence="1">Cytoplasm</location>
    </subcellularLocation>
</comment>
<evidence type="ECO:0000256" key="8">
    <source>
        <dbReference type="ARBA" id="ARBA00023284"/>
    </source>
</evidence>
<feature type="active site" description="Cysteine sulfenic acid (-SOH) intermediate; for peroxidase activity" evidence="9">
    <location>
        <position position="71"/>
    </location>
</feature>
<keyword evidence="6 11" id="KW-0560">Oxidoreductase</keyword>
<dbReference type="CDD" id="cd03015">
    <property type="entry name" value="PRX_Typ2cys"/>
    <property type="match status" value="1"/>
</dbReference>
<dbReference type="FunFam" id="3.40.30.10:FF:000002">
    <property type="entry name" value="Alkyl hydroperoxide reductase C"/>
    <property type="match status" value="1"/>
</dbReference>
<protein>
    <submittedName>
        <fullName evidence="11">Peroxiredoxin</fullName>
        <ecNumber evidence="11">1.11.1.15</ecNumber>
    </submittedName>
</protein>
<keyword evidence="3" id="KW-0963">Cytoplasm</keyword>
<evidence type="ECO:0000259" key="10">
    <source>
        <dbReference type="PROSITE" id="PS51352"/>
    </source>
</evidence>
<feature type="domain" description="Thioredoxin" evidence="10">
    <location>
        <begin position="26"/>
        <end position="190"/>
    </location>
</feature>
<sequence length="219" mass="24119">MKETKSNYCEHCGEFHDAVRDYTAQVKVGEVVPDFEFETFHNGEVKTMSLSKLRGKWVVLVFYPADFTFVCPTELEELAKLYSKFQSANAEVISVSCDTVFTHKAWHDTSEGIRAISYPMAADPAGKLAYAFGTLIEGGEAELTPDEGLSLRGSFIIDPAGVLRSMEINDNSIGRKGSETLRKLLAAQYVESHKGQVCPASWEPGEDTLEPGLDLVGKL</sequence>
<dbReference type="InterPro" id="IPR013766">
    <property type="entry name" value="Thioredoxin_domain"/>
</dbReference>
<proteinExistence type="inferred from homology"/>
<keyword evidence="8" id="KW-0676">Redox-active center</keyword>
<dbReference type="GO" id="GO:0033554">
    <property type="term" value="P:cellular response to stress"/>
    <property type="evidence" value="ECO:0007669"/>
    <property type="project" value="TreeGrafter"/>
</dbReference>
<evidence type="ECO:0000313" key="11">
    <source>
        <dbReference type="EMBL" id="PIR83142.1"/>
    </source>
</evidence>
<evidence type="ECO:0000256" key="3">
    <source>
        <dbReference type="ARBA" id="ARBA00022490"/>
    </source>
</evidence>
<evidence type="ECO:0000256" key="4">
    <source>
        <dbReference type="ARBA" id="ARBA00022559"/>
    </source>
</evidence>